<dbReference type="Proteomes" id="UP000681414">
    <property type="component" value="Unassembled WGS sequence"/>
</dbReference>
<dbReference type="CDD" id="cd08565">
    <property type="entry name" value="GDPD_pAtGDE_like"/>
    <property type="match status" value="1"/>
</dbReference>
<name>A0A942TFA3_9BACI</name>
<protein>
    <submittedName>
        <fullName evidence="2">Glycerophosphodiester phosphodiesterase</fullName>
    </submittedName>
</protein>
<dbReference type="InterPro" id="IPR030395">
    <property type="entry name" value="GP_PDE_dom"/>
</dbReference>
<sequence length="243" mass="27662">MIERLQAESSIIVAAHRGFSSEYPENTLLAFQKAVDIGVDMIEFDLRLSKDDEVAIIHDQTVDRTTNDSGKVNDLTLKELKELDAGDGQKIPSLEEFCELLQPYPELLFNVEIKRGDKAIEVTDRAIEILRKFAFLDRCVFTSFDANIVEYIHDKYHFKTQGFPEDQMSNYIPGENGTFSKLWAIGIDMKLLNPNIVQDYKNASKLTWCFCPDDEEQVTYSLDCGVTLMTCNNPLPALQYLGK</sequence>
<gene>
    <name evidence="2" type="ORF">KHA97_11535</name>
</gene>
<accession>A0A942TFA3</accession>
<reference evidence="2 3" key="1">
    <citation type="submission" date="2021-05" db="EMBL/GenBank/DDBJ databases">
        <title>Novel Bacillus species.</title>
        <authorList>
            <person name="Liu G."/>
        </authorList>
    </citation>
    <scope>NUCLEOTIDE SEQUENCE [LARGE SCALE GENOMIC DNA]</scope>
    <source>
        <strain evidence="3">FJAT-49780</strain>
    </source>
</reference>
<dbReference type="GO" id="GO:0006629">
    <property type="term" value="P:lipid metabolic process"/>
    <property type="evidence" value="ECO:0007669"/>
    <property type="project" value="InterPro"/>
</dbReference>
<dbReference type="PROSITE" id="PS51704">
    <property type="entry name" value="GP_PDE"/>
    <property type="match status" value="1"/>
</dbReference>
<keyword evidence="3" id="KW-1185">Reference proteome</keyword>
<organism evidence="2 3">
    <name type="scientific">Lederbergia citri</name>
    <dbReference type="NCBI Taxonomy" id="2833580"/>
    <lineage>
        <taxon>Bacteria</taxon>
        <taxon>Bacillati</taxon>
        <taxon>Bacillota</taxon>
        <taxon>Bacilli</taxon>
        <taxon>Bacillales</taxon>
        <taxon>Bacillaceae</taxon>
        <taxon>Lederbergia</taxon>
    </lineage>
</organism>
<proteinExistence type="predicted"/>
<evidence type="ECO:0000313" key="2">
    <source>
        <dbReference type="EMBL" id="MBS4195691.1"/>
    </source>
</evidence>
<dbReference type="PANTHER" id="PTHR46211">
    <property type="entry name" value="GLYCEROPHOSPHORYL DIESTER PHOSPHODIESTERASE"/>
    <property type="match status" value="1"/>
</dbReference>
<dbReference type="Pfam" id="PF03009">
    <property type="entry name" value="GDPD"/>
    <property type="match status" value="1"/>
</dbReference>
<dbReference type="PANTHER" id="PTHR46211:SF1">
    <property type="entry name" value="GLYCEROPHOSPHODIESTER PHOSPHODIESTERASE, CYTOPLASMIC"/>
    <property type="match status" value="1"/>
</dbReference>
<dbReference type="AlphaFoldDB" id="A0A942TFA3"/>
<feature type="domain" description="GP-PDE" evidence="1">
    <location>
        <begin position="11"/>
        <end position="241"/>
    </location>
</feature>
<dbReference type="EMBL" id="JAGYPG010000002">
    <property type="protein sequence ID" value="MBS4195691.1"/>
    <property type="molecule type" value="Genomic_DNA"/>
</dbReference>
<dbReference type="GO" id="GO:0008081">
    <property type="term" value="F:phosphoric diester hydrolase activity"/>
    <property type="evidence" value="ECO:0007669"/>
    <property type="project" value="InterPro"/>
</dbReference>
<evidence type="ECO:0000259" key="1">
    <source>
        <dbReference type="PROSITE" id="PS51704"/>
    </source>
</evidence>
<dbReference type="RefSeq" id="WP_213124890.1">
    <property type="nucleotide sequence ID" value="NZ_JAGYPG010000002.1"/>
</dbReference>
<dbReference type="SUPFAM" id="SSF51695">
    <property type="entry name" value="PLC-like phosphodiesterases"/>
    <property type="match status" value="1"/>
</dbReference>
<dbReference type="Gene3D" id="3.20.20.190">
    <property type="entry name" value="Phosphatidylinositol (PI) phosphodiesterase"/>
    <property type="match status" value="1"/>
</dbReference>
<comment type="caution">
    <text evidence="2">The sequence shown here is derived from an EMBL/GenBank/DDBJ whole genome shotgun (WGS) entry which is preliminary data.</text>
</comment>
<evidence type="ECO:0000313" key="3">
    <source>
        <dbReference type="Proteomes" id="UP000681414"/>
    </source>
</evidence>
<dbReference type="InterPro" id="IPR017946">
    <property type="entry name" value="PLC-like_Pdiesterase_TIM-brl"/>
</dbReference>